<name>A0A133KJ84_HEYCO</name>
<dbReference type="EMBL" id="LRPN01000116">
    <property type="protein sequence ID" value="KWZ79633.1"/>
    <property type="molecule type" value="Genomic_DNA"/>
</dbReference>
<comment type="similarity">
    <text evidence="2">Belongs to the GSP F family.</text>
</comment>
<evidence type="ECO:0000256" key="6">
    <source>
        <dbReference type="ARBA" id="ARBA00023136"/>
    </source>
</evidence>
<evidence type="ECO:0000256" key="5">
    <source>
        <dbReference type="ARBA" id="ARBA00022989"/>
    </source>
</evidence>
<evidence type="ECO:0000259" key="8">
    <source>
        <dbReference type="Pfam" id="PF00482"/>
    </source>
</evidence>
<keyword evidence="6 7" id="KW-0472">Membrane</keyword>
<dbReference type="NCBIfam" id="NF041012">
    <property type="entry name" value="T4P_ComGB"/>
    <property type="match status" value="1"/>
</dbReference>
<keyword evidence="3" id="KW-1003">Cell membrane</keyword>
<evidence type="ECO:0000256" key="1">
    <source>
        <dbReference type="ARBA" id="ARBA00004651"/>
    </source>
</evidence>
<evidence type="ECO:0000313" key="10">
    <source>
        <dbReference type="Proteomes" id="UP000070376"/>
    </source>
</evidence>
<dbReference type="GeneID" id="93259528"/>
<dbReference type="GO" id="GO:0005886">
    <property type="term" value="C:plasma membrane"/>
    <property type="evidence" value="ECO:0007669"/>
    <property type="project" value="UniProtKB-SubCell"/>
</dbReference>
<dbReference type="PATRIC" id="fig|1398.22.peg.2744"/>
<comment type="subcellular location">
    <subcellularLocation>
        <location evidence="1">Cell membrane</location>
        <topology evidence="1">Multi-pass membrane protein</topology>
    </subcellularLocation>
</comment>
<feature type="transmembrane region" description="Helical" evidence="7">
    <location>
        <begin position="87"/>
        <end position="109"/>
    </location>
</feature>
<evidence type="ECO:0000313" key="9">
    <source>
        <dbReference type="EMBL" id="KWZ79633.1"/>
    </source>
</evidence>
<keyword evidence="5 7" id="KW-1133">Transmembrane helix</keyword>
<dbReference type="InterPro" id="IPR047692">
    <property type="entry name" value="T4P_ComGB"/>
</dbReference>
<dbReference type="InterPro" id="IPR042094">
    <property type="entry name" value="T2SS_GspF_sf"/>
</dbReference>
<dbReference type="PANTHER" id="PTHR30012">
    <property type="entry name" value="GENERAL SECRETION PATHWAY PROTEIN"/>
    <property type="match status" value="1"/>
</dbReference>
<dbReference type="Pfam" id="PF00482">
    <property type="entry name" value="T2SSF"/>
    <property type="match status" value="2"/>
</dbReference>
<dbReference type="InterPro" id="IPR003004">
    <property type="entry name" value="GspF/PilC"/>
</dbReference>
<feature type="transmembrane region" description="Helical" evidence="7">
    <location>
        <begin position="286"/>
        <end position="309"/>
    </location>
</feature>
<dbReference type="Gene3D" id="1.20.81.30">
    <property type="entry name" value="Type II secretion system (T2SS), domain F"/>
    <property type="match status" value="2"/>
</dbReference>
<proteinExistence type="inferred from homology"/>
<feature type="transmembrane region" description="Helical" evidence="7">
    <location>
        <begin position="142"/>
        <end position="160"/>
    </location>
</feature>
<evidence type="ECO:0000256" key="3">
    <source>
        <dbReference type="ARBA" id="ARBA00022475"/>
    </source>
</evidence>
<accession>A0A133KJ84</accession>
<keyword evidence="4 7" id="KW-0812">Transmembrane</keyword>
<evidence type="ECO:0000256" key="7">
    <source>
        <dbReference type="SAM" id="Phobius"/>
    </source>
</evidence>
<comment type="caution">
    <text evidence="9">The sequence shown here is derived from an EMBL/GenBank/DDBJ whole genome shotgun (WGS) entry which is preliminary data.</text>
</comment>
<reference evidence="10" key="1">
    <citation type="submission" date="2016-01" db="EMBL/GenBank/DDBJ databases">
        <authorList>
            <person name="Mitreva M."/>
            <person name="Pepin K.H."/>
            <person name="Mihindukulasuriya K.A."/>
            <person name="Fulton R."/>
            <person name="Fronick C."/>
            <person name="O'Laughlin M."/>
            <person name="Miner T."/>
            <person name="Herter B."/>
            <person name="Rosa B.A."/>
            <person name="Cordes M."/>
            <person name="Tomlinson C."/>
            <person name="Wollam A."/>
            <person name="Palsikar V.B."/>
            <person name="Mardis E.R."/>
            <person name="Wilson R.K."/>
        </authorList>
    </citation>
    <scope>NUCLEOTIDE SEQUENCE [LARGE SCALE GENOMIC DNA]</scope>
    <source>
        <strain evidence="10">GED7749B</strain>
    </source>
</reference>
<protein>
    <submittedName>
        <fullName evidence="9">Bacterial type II secretion system protein F domain protein</fullName>
    </submittedName>
</protein>
<dbReference type="PANTHER" id="PTHR30012:SF0">
    <property type="entry name" value="TYPE II SECRETION SYSTEM PROTEIN F-RELATED"/>
    <property type="match status" value="1"/>
</dbReference>
<evidence type="ECO:0000256" key="2">
    <source>
        <dbReference type="ARBA" id="ARBA00005745"/>
    </source>
</evidence>
<sequence length="320" mass="37301">MLENGFPIADAIDFLGHVDGELDARSMNKQLQNGTPLHDVLLKHRFDANACMQIYFAGRHGEMVAALKEAGAYLLKKHEDALAFWKLIRYPLLLAAALFIATAFVRNVLLPQFEHMYVAMDYKPSRNLRLFLAIMEQAPNDILVSSIFLFLFFTLFFLYFKRKKPLMQAAWLSRLPISRFYYTSYYSQFLAREWSFMLKSGFSVYEILHVMESQNFKPLWRDTAKFLREKLLAGETFSRALASVPFIEPQLVILVRHGEKNGRLDQELYYYSQISLKRMEEKIQSLFGLIQPVVFIFIGFFLVAIYLSIMLPMFQMIDAV</sequence>
<evidence type="ECO:0000256" key="4">
    <source>
        <dbReference type="ARBA" id="ARBA00022692"/>
    </source>
</evidence>
<feature type="domain" description="Type II secretion system protein GspF" evidence="8">
    <location>
        <begin position="1"/>
        <end position="111"/>
    </location>
</feature>
<organism evidence="9 10">
    <name type="scientific">Heyndrickxia coagulans</name>
    <name type="common">Weizmannia coagulans</name>
    <dbReference type="NCBI Taxonomy" id="1398"/>
    <lineage>
        <taxon>Bacteria</taxon>
        <taxon>Bacillati</taxon>
        <taxon>Bacillota</taxon>
        <taxon>Bacilli</taxon>
        <taxon>Bacillales</taxon>
        <taxon>Bacillaceae</taxon>
        <taxon>Heyndrickxia</taxon>
    </lineage>
</organism>
<dbReference type="Proteomes" id="UP000070376">
    <property type="component" value="Unassembled WGS sequence"/>
</dbReference>
<feature type="domain" description="Type II secretion system protein GspF" evidence="8">
    <location>
        <begin position="191"/>
        <end position="312"/>
    </location>
</feature>
<dbReference type="AlphaFoldDB" id="A0A133KJ84"/>
<gene>
    <name evidence="9" type="ORF">HMPREF3213_02737</name>
</gene>
<dbReference type="RefSeq" id="WP_017550533.1">
    <property type="nucleotide sequence ID" value="NZ_KQ955881.1"/>
</dbReference>
<dbReference type="InterPro" id="IPR018076">
    <property type="entry name" value="T2SS_GspF_dom"/>
</dbReference>